<dbReference type="CDD" id="cd02440">
    <property type="entry name" value="AdoMet_MTases"/>
    <property type="match status" value="1"/>
</dbReference>
<dbReference type="PANTHER" id="PTHR42912">
    <property type="entry name" value="METHYLTRANSFERASE"/>
    <property type="match status" value="1"/>
</dbReference>
<dbReference type="Gene3D" id="3.40.50.150">
    <property type="entry name" value="Vaccinia Virus protein VP39"/>
    <property type="match status" value="1"/>
</dbReference>
<organism evidence="2 3">
    <name type="scientific">Albidovulum inexpectatum</name>
    <dbReference type="NCBI Taxonomy" id="196587"/>
    <lineage>
        <taxon>Bacteria</taxon>
        <taxon>Pseudomonadati</taxon>
        <taxon>Pseudomonadota</taxon>
        <taxon>Alphaproteobacteria</taxon>
        <taxon>Rhodobacterales</taxon>
        <taxon>Paracoccaceae</taxon>
        <taxon>Albidovulum</taxon>
    </lineage>
</organism>
<sequence>MDISAVRKSYRFWAPIYDHSFGWITRQARRKVVAHVNTRPGSVLEIGVGTGLSLSHYRPEITVTGIDASPDMLARAREKVARQKLANVVRLDEMDARNLDFPDGSFDTVVAMFVISVVPEPERVMAEAARVCKPGGEVLIAGHFARDKGALALLERLFAPLADRIGWHSDFPVHRVMGQPDLTLAESRQLDPFGVFTFLRFVKRA</sequence>
<dbReference type="OrthoDB" id="8153637at2"/>
<reference evidence="2 3" key="1">
    <citation type="submission" date="2018-01" db="EMBL/GenBank/DDBJ databases">
        <title>Genomic Encyclopedia of Archaeal and Bacterial Type Strains, Phase II (KMG-II): from individual species to whole genera.</title>
        <authorList>
            <person name="Goeker M."/>
        </authorList>
    </citation>
    <scope>NUCLEOTIDE SEQUENCE [LARGE SCALE GENOMIC DNA]</scope>
    <source>
        <strain evidence="2 3">DSM 12048</strain>
    </source>
</reference>
<keyword evidence="2" id="KW-0808">Transferase</keyword>
<evidence type="ECO:0000313" key="2">
    <source>
        <dbReference type="EMBL" id="PPB81281.1"/>
    </source>
</evidence>
<accession>A0A2S5JIR8</accession>
<dbReference type="EMBL" id="PRDS01000003">
    <property type="protein sequence ID" value="PPB81281.1"/>
    <property type="molecule type" value="Genomic_DNA"/>
</dbReference>
<proteinExistence type="predicted"/>
<dbReference type="GO" id="GO:0032259">
    <property type="term" value="P:methylation"/>
    <property type="evidence" value="ECO:0007669"/>
    <property type="project" value="UniProtKB-KW"/>
</dbReference>
<keyword evidence="3" id="KW-1185">Reference proteome</keyword>
<evidence type="ECO:0000259" key="1">
    <source>
        <dbReference type="Pfam" id="PF08241"/>
    </source>
</evidence>
<keyword evidence="2" id="KW-0489">Methyltransferase</keyword>
<feature type="domain" description="Methyltransferase type 11" evidence="1">
    <location>
        <begin position="44"/>
        <end position="140"/>
    </location>
</feature>
<evidence type="ECO:0000313" key="3">
    <source>
        <dbReference type="Proteomes" id="UP000239736"/>
    </source>
</evidence>
<protein>
    <submittedName>
        <fullName evidence="2">Phosphatidylethanolamine/phosphatidyl-N-methylethanolamine N-methyltransferase</fullName>
    </submittedName>
</protein>
<dbReference type="InterPro" id="IPR013216">
    <property type="entry name" value="Methyltransf_11"/>
</dbReference>
<comment type="caution">
    <text evidence="2">The sequence shown here is derived from an EMBL/GenBank/DDBJ whole genome shotgun (WGS) entry which is preliminary data.</text>
</comment>
<dbReference type="Proteomes" id="UP000239736">
    <property type="component" value="Unassembled WGS sequence"/>
</dbReference>
<dbReference type="InterPro" id="IPR029063">
    <property type="entry name" value="SAM-dependent_MTases_sf"/>
</dbReference>
<dbReference type="SUPFAM" id="SSF53335">
    <property type="entry name" value="S-adenosyl-L-methionine-dependent methyltransferases"/>
    <property type="match status" value="1"/>
</dbReference>
<dbReference type="RefSeq" id="WP_104070131.1">
    <property type="nucleotide sequence ID" value="NZ_PRDS01000003.1"/>
</dbReference>
<dbReference type="InterPro" id="IPR050508">
    <property type="entry name" value="Methyltransf_Superfamily"/>
</dbReference>
<dbReference type="Pfam" id="PF08241">
    <property type="entry name" value="Methyltransf_11"/>
    <property type="match status" value="1"/>
</dbReference>
<gene>
    <name evidence="2" type="ORF">LV82_01327</name>
</gene>
<dbReference type="GO" id="GO:0008757">
    <property type="term" value="F:S-adenosylmethionine-dependent methyltransferase activity"/>
    <property type="evidence" value="ECO:0007669"/>
    <property type="project" value="InterPro"/>
</dbReference>
<name>A0A2S5JIR8_9RHOB</name>
<dbReference type="AlphaFoldDB" id="A0A2S5JIR8"/>